<feature type="transmembrane region" description="Helical" evidence="6">
    <location>
        <begin position="366"/>
        <end position="384"/>
    </location>
</feature>
<feature type="transmembrane region" description="Helical" evidence="6">
    <location>
        <begin position="340"/>
        <end position="359"/>
    </location>
</feature>
<dbReference type="CDD" id="cd06580">
    <property type="entry name" value="TM_PBP1_transp_TpRbsC_like"/>
    <property type="match status" value="1"/>
</dbReference>
<keyword evidence="7" id="KW-0762">Sugar transport</keyword>
<comment type="subcellular location">
    <subcellularLocation>
        <location evidence="1">Cell membrane</location>
        <topology evidence="1">Multi-pass membrane protein</topology>
    </subcellularLocation>
</comment>
<evidence type="ECO:0000256" key="2">
    <source>
        <dbReference type="ARBA" id="ARBA00022475"/>
    </source>
</evidence>
<dbReference type="Proteomes" id="UP001183648">
    <property type="component" value="Unassembled WGS sequence"/>
</dbReference>
<feature type="transmembrane region" description="Helical" evidence="6">
    <location>
        <begin position="267"/>
        <end position="288"/>
    </location>
</feature>
<feature type="transmembrane region" description="Helical" evidence="6">
    <location>
        <begin position="62"/>
        <end position="80"/>
    </location>
</feature>
<evidence type="ECO:0000313" key="8">
    <source>
        <dbReference type="Proteomes" id="UP001183648"/>
    </source>
</evidence>
<reference evidence="7 8" key="1">
    <citation type="submission" date="2023-07" db="EMBL/GenBank/DDBJ databases">
        <title>Sequencing the genomes of 1000 actinobacteria strains.</title>
        <authorList>
            <person name="Klenk H.-P."/>
        </authorList>
    </citation>
    <scope>NUCLEOTIDE SEQUENCE [LARGE SCALE GENOMIC DNA]</scope>
    <source>
        <strain evidence="7 8">DSM 19426</strain>
    </source>
</reference>
<dbReference type="Pfam" id="PF02653">
    <property type="entry name" value="BPD_transp_2"/>
    <property type="match status" value="1"/>
</dbReference>
<feature type="transmembrane region" description="Helical" evidence="6">
    <location>
        <begin position="390"/>
        <end position="407"/>
    </location>
</feature>
<evidence type="ECO:0000256" key="6">
    <source>
        <dbReference type="SAM" id="Phobius"/>
    </source>
</evidence>
<evidence type="ECO:0000256" key="1">
    <source>
        <dbReference type="ARBA" id="ARBA00004651"/>
    </source>
</evidence>
<keyword evidence="3 6" id="KW-0812">Transmembrane</keyword>
<organism evidence="7 8">
    <name type="scientific">Nocardioides marmoribigeumensis</name>
    <dbReference type="NCBI Taxonomy" id="433649"/>
    <lineage>
        <taxon>Bacteria</taxon>
        <taxon>Bacillati</taxon>
        <taxon>Actinomycetota</taxon>
        <taxon>Actinomycetes</taxon>
        <taxon>Propionibacteriales</taxon>
        <taxon>Nocardioidaceae</taxon>
        <taxon>Nocardioides</taxon>
    </lineage>
</organism>
<keyword evidence="2" id="KW-1003">Cell membrane</keyword>
<dbReference type="PANTHER" id="PTHR43370">
    <property type="entry name" value="SUGAR ABC TRANSPORTER INTEGRAL MEMBRANE PROTEIN-RELATED"/>
    <property type="match status" value="1"/>
</dbReference>
<name>A0ABU2BZW9_9ACTN</name>
<feature type="transmembrane region" description="Helical" evidence="6">
    <location>
        <begin position="216"/>
        <end position="237"/>
    </location>
</feature>
<dbReference type="InterPro" id="IPR001851">
    <property type="entry name" value="ABC_transp_permease"/>
</dbReference>
<keyword evidence="5 6" id="KW-0472">Membrane</keyword>
<evidence type="ECO:0000256" key="5">
    <source>
        <dbReference type="ARBA" id="ARBA00023136"/>
    </source>
</evidence>
<feature type="transmembrane region" description="Helical" evidence="6">
    <location>
        <begin position="146"/>
        <end position="164"/>
    </location>
</feature>
<feature type="transmembrane region" description="Helical" evidence="6">
    <location>
        <begin position="33"/>
        <end position="50"/>
    </location>
</feature>
<keyword evidence="7" id="KW-0813">Transport</keyword>
<gene>
    <name evidence="7" type="ORF">J2S63_003505</name>
</gene>
<comment type="caution">
    <text evidence="7">The sequence shown here is derived from an EMBL/GenBank/DDBJ whole genome shotgun (WGS) entry which is preliminary data.</text>
</comment>
<dbReference type="EMBL" id="JAVDYG010000001">
    <property type="protein sequence ID" value="MDR7363952.1"/>
    <property type="molecule type" value="Genomic_DNA"/>
</dbReference>
<proteinExistence type="predicted"/>
<evidence type="ECO:0000256" key="4">
    <source>
        <dbReference type="ARBA" id="ARBA00022989"/>
    </source>
</evidence>
<sequence length="427" mass="43962">MSTSTPGAGVSTTAAPHASRHGRERSAFFRYRWWIYTVGALVLVSAARIIGNADDVSSSGTLRAAILAAVPIALAGLGGLWSERAGVVNIGLEGMMIMGTLGAGYFGYHYGWIAGVLGGMLLGAVAGLVHAVATVIFGVDHIVSGVAINIITLGLAGFLAELLFTDLPGGGPTQSPTLPKPWEIDLTVIADPAKTVEDKHWFVISDLASAVGALTLNLSVLTILALVLVVGSGWVLWRTPFGLRLRSCGESPAAAESLGVDVYRYKIVAVTISGALAGLGGVFLAMVAQSGFQQNQTGGRGYIGLAAMIFGNWRPGGLLLGSGLFGYTNGVQLRSGGTSLHALLLAAGVVLLVLAVVQLRRGVRGSAVASAVMGAAVIALYFSIDVVPRQFTTMAPYVATLLVLAFASQSLRMPAADGQVYRKGSAG</sequence>
<feature type="transmembrane region" description="Helical" evidence="6">
    <location>
        <begin position="87"/>
        <end position="106"/>
    </location>
</feature>
<keyword evidence="4 6" id="KW-1133">Transmembrane helix</keyword>
<dbReference type="PANTHER" id="PTHR43370:SF1">
    <property type="entry name" value="GUANOSINE ABC TRANSPORTER PERMEASE PROTEIN NUPQ"/>
    <property type="match status" value="1"/>
</dbReference>
<keyword evidence="8" id="KW-1185">Reference proteome</keyword>
<dbReference type="RefSeq" id="WP_310304933.1">
    <property type="nucleotide sequence ID" value="NZ_BAAAPS010000005.1"/>
</dbReference>
<accession>A0ABU2BZW9</accession>
<protein>
    <submittedName>
        <fullName evidence="7">Simple sugar transport system permease protein</fullName>
    </submittedName>
</protein>
<feature type="transmembrane region" description="Helical" evidence="6">
    <location>
        <begin position="112"/>
        <end position="139"/>
    </location>
</feature>
<evidence type="ECO:0000256" key="3">
    <source>
        <dbReference type="ARBA" id="ARBA00022692"/>
    </source>
</evidence>
<evidence type="ECO:0000313" key="7">
    <source>
        <dbReference type="EMBL" id="MDR7363952.1"/>
    </source>
</evidence>